<keyword evidence="11" id="KW-0007">Acetylation</keyword>
<dbReference type="GO" id="GO:0008289">
    <property type="term" value="F:lipid binding"/>
    <property type="evidence" value="ECO:0007669"/>
    <property type="project" value="UniProtKB-KW"/>
</dbReference>
<feature type="compositionally biased region" description="Polar residues" evidence="18">
    <location>
        <begin position="161"/>
        <end position="171"/>
    </location>
</feature>
<keyword evidence="12" id="KW-0445">Lipid transport</keyword>
<keyword evidence="13" id="KW-0443">Lipid metabolism</keyword>
<dbReference type="FunFam" id="1.20.58.80:FF:000009">
    <property type="entry name" value="spartin isoform X1"/>
    <property type="match status" value="1"/>
</dbReference>
<dbReference type="EMBL" id="WBNA01000309">
    <property type="protein sequence ID" value="NXD15419.1"/>
    <property type="molecule type" value="Genomic_DNA"/>
</dbReference>
<comment type="subcellular location">
    <subcellularLocation>
        <location evidence="2">Cytoplasm</location>
    </subcellularLocation>
    <subcellularLocation>
        <location evidence="3">Lipid droplet</location>
    </subcellularLocation>
    <subcellularLocation>
        <location evidence="1">Midbody</location>
    </subcellularLocation>
</comment>
<dbReference type="Gene3D" id="1.20.58.80">
    <property type="entry name" value="Phosphotransferase system, lactose/cellobiose-type IIA subunit"/>
    <property type="match status" value="1"/>
</dbReference>
<accession>A0A851TG27</accession>
<name>A0A851TG27_9AVES</name>
<evidence type="ECO:0000256" key="4">
    <source>
        <dbReference type="ARBA" id="ARBA00022448"/>
    </source>
</evidence>
<feature type="non-terminal residue" evidence="20">
    <location>
        <position position="600"/>
    </location>
</feature>
<dbReference type="GO" id="GO:0061724">
    <property type="term" value="P:lipophagy"/>
    <property type="evidence" value="ECO:0007669"/>
    <property type="project" value="UniProtKB-ARBA"/>
</dbReference>
<dbReference type="AlphaFoldDB" id="A0A851TG27"/>
<evidence type="ECO:0000256" key="13">
    <source>
        <dbReference type="ARBA" id="ARBA00023098"/>
    </source>
</evidence>
<protein>
    <recommendedName>
        <fullName evidence="17">Spartin</fullName>
    </recommendedName>
</protein>
<keyword evidence="21" id="KW-1185">Reference proteome</keyword>
<feature type="region of interest" description="Disordered" evidence="18">
    <location>
        <begin position="101"/>
        <end position="171"/>
    </location>
</feature>
<evidence type="ECO:0000256" key="8">
    <source>
        <dbReference type="ARBA" id="ARBA00022677"/>
    </source>
</evidence>
<dbReference type="PANTHER" id="PTHR21068">
    <property type="entry name" value="SPARTIN"/>
    <property type="match status" value="1"/>
</dbReference>
<evidence type="ECO:0000256" key="10">
    <source>
        <dbReference type="ARBA" id="ARBA00022963"/>
    </source>
</evidence>
<dbReference type="SUPFAM" id="SSF116846">
    <property type="entry name" value="MIT domain"/>
    <property type="match status" value="1"/>
</dbReference>
<evidence type="ECO:0000256" key="7">
    <source>
        <dbReference type="ARBA" id="ARBA00022553"/>
    </source>
</evidence>
<feature type="non-terminal residue" evidence="20">
    <location>
        <position position="1"/>
    </location>
</feature>
<dbReference type="GO" id="GO:0006869">
    <property type="term" value="P:lipid transport"/>
    <property type="evidence" value="ECO:0007669"/>
    <property type="project" value="UniProtKB-KW"/>
</dbReference>
<evidence type="ECO:0000256" key="9">
    <source>
        <dbReference type="ARBA" id="ARBA00022843"/>
    </source>
</evidence>
<evidence type="ECO:0000256" key="3">
    <source>
        <dbReference type="ARBA" id="ARBA00004502"/>
    </source>
</evidence>
<evidence type="ECO:0000256" key="1">
    <source>
        <dbReference type="ARBA" id="ARBA00004214"/>
    </source>
</evidence>
<dbReference type="Pfam" id="PF06911">
    <property type="entry name" value="Senescence"/>
    <property type="match status" value="1"/>
</dbReference>
<keyword evidence="14" id="KW-0446">Lipid-binding</keyword>
<feature type="compositionally biased region" description="Low complexity" evidence="18">
    <location>
        <begin position="142"/>
        <end position="160"/>
    </location>
</feature>
<keyword evidence="9" id="KW-0832">Ubl conjugation</keyword>
<dbReference type="InterPro" id="IPR045036">
    <property type="entry name" value="Spartin-like"/>
</dbReference>
<evidence type="ECO:0000256" key="11">
    <source>
        <dbReference type="ARBA" id="ARBA00022990"/>
    </source>
</evidence>
<dbReference type="InterPro" id="IPR007330">
    <property type="entry name" value="MIT_dom"/>
</dbReference>
<evidence type="ECO:0000256" key="18">
    <source>
        <dbReference type="SAM" id="MobiDB-lite"/>
    </source>
</evidence>
<evidence type="ECO:0000313" key="20">
    <source>
        <dbReference type="EMBL" id="NXD15419.1"/>
    </source>
</evidence>
<evidence type="ECO:0000256" key="5">
    <source>
        <dbReference type="ARBA" id="ARBA00022490"/>
    </source>
</evidence>
<keyword evidence="10" id="KW-0442">Lipid degradation</keyword>
<evidence type="ECO:0000256" key="15">
    <source>
        <dbReference type="ARBA" id="ARBA00054810"/>
    </source>
</evidence>
<organism evidence="20 21">
    <name type="scientific">Nothocercus nigrocapillus</name>
    <dbReference type="NCBI Taxonomy" id="1977171"/>
    <lineage>
        <taxon>Eukaryota</taxon>
        <taxon>Metazoa</taxon>
        <taxon>Chordata</taxon>
        <taxon>Craniata</taxon>
        <taxon>Vertebrata</taxon>
        <taxon>Euteleostomi</taxon>
        <taxon>Archelosauria</taxon>
        <taxon>Archosauria</taxon>
        <taxon>Dinosauria</taxon>
        <taxon>Saurischia</taxon>
        <taxon>Theropoda</taxon>
        <taxon>Coelurosauria</taxon>
        <taxon>Aves</taxon>
        <taxon>Palaeognathae</taxon>
        <taxon>Tinamiformes</taxon>
        <taxon>Tinamidae</taxon>
        <taxon>Nothocercus</taxon>
    </lineage>
</organism>
<dbReference type="GO" id="GO:0030496">
    <property type="term" value="C:midbody"/>
    <property type="evidence" value="ECO:0007669"/>
    <property type="project" value="UniProtKB-SubCell"/>
</dbReference>
<sequence>MEQMQDSVTQEDANIKAINEEYRKAFIFINKGLNTDELSQKEEAKNYYKQGLDHLLRGISIPSQDPACVGSQWESARQMQQKMKETLQNVRARLSVLEQDVSTGRHQEAGSPAATGVPAEVPKLYPSVPSKEKPERPPPPTSLLAPSQPPVASRSVPSASEGQIPTVSPSDTNPLCLPNEAPPAYTPQAADGHFTVSYGTDSGEFSSVGEDYYRKCNQPPPLENLGVDADELILIPQGVQIFFVTPDGQVSAPSYPGYLRIVKFLDADSEMAQNRPPAFLQVCDWMYPLMSNQSPVLCCSTGVYMFPDTMSQVPGSYVGVVLSSELPAADRELFEDLLKQMSDLRIQPAEASSDTFNLPQTVHIQPQVEGEEKAKELPEWSEKVAHGILSGASWVSWGLMKGAEYTGKAIHKGASKLREHIQPEEKPLEVNPTVAKGLHVAKQATGGAVKVSQFLVEGVCSIASCVGKELAPHVKKHGSKLVPESLKKDKDGKSTFDGALVVAASGVQGFSTVWQGLESAAKCIAKSVSTETVKTVKYKYGEDAGHATDNAVNSAINVGVTAFNIDNIGIKAVVKRTAKETGHAVLDEYKVLDKEKKDKK</sequence>
<evidence type="ECO:0000313" key="21">
    <source>
        <dbReference type="Proteomes" id="UP000661971"/>
    </source>
</evidence>
<evidence type="ECO:0000256" key="12">
    <source>
        <dbReference type="ARBA" id="ARBA00023055"/>
    </source>
</evidence>
<gene>
    <name evidence="20" type="primary">Spart</name>
    <name evidence="20" type="ORF">NOTNIG_R12249</name>
</gene>
<evidence type="ECO:0000256" key="14">
    <source>
        <dbReference type="ARBA" id="ARBA00023121"/>
    </source>
</evidence>
<dbReference type="Proteomes" id="UP000661971">
    <property type="component" value="Unassembled WGS sequence"/>
</dbReference>
<dbReference type="GO" id="GO:0030514">
    <property type="term" value="P:negative regulation of BMP signaling pathway"/>
    <property type="evidence" value="ECO:0007669"/>
    <property type="project" value="TreeGrafter"/>
</dbReference>
<dbReference type="InterPro" id="IPR036181">
    <property type="entry name" value="MIT_dom_sf"/>
</dbReference>
<feature type="domain" description="MIT" evidence="19">
    <location>
        <begin position="18"/>
        <end position="96"/>
    </location>
</feature>
<comment type="function">
    <text evidence="15">Lipophagy receptor that plays an important role in lipid droplet (LD) turnover in motor neurons. Localizes to LDs and interacts with components of the autophagy machinery, such as MAP1LC3A/C proteins to deliver LDs to autophagosomes for degradation via lipophagy. Lipid transfer protein required for lipid droplet degradation, including by lipophagy. Can bind and transfer all lipid species found in lipid droplets, from phospholipids to triglycerides and sterol esters but the direction of lipid transfer by spartin and its cargos are unknown. May be implicated in endosomal trafficking, or microtubule dynamics, or both. Participates in cytokinesis.</text>
</comment>
<keyword evidence="8" id="KW-0551">Lipid droplet</keyword>
<dbReference type="GO" id="GO:0016042">
    <property type="term" value="P:lipid catabolic process"/>
    <property type="evidence" value="ECO:0007669"/>
    <property type="project" value="UniProtKB-KW"/>
</dbReference>
<keyword evidence="5" id="KW-0963">Cytoplasm</keyword>
<keyword evidence="4" id="KW-0813">Transport</keyword>
<evidence type="ECO:0000256" key="17">
    <source>
        <dbReference type="ARBA" id="ARBA00067916"/>
    </source>
</evidence>
<comment type="subunit">
    <text evidence="16">Interacts with ITCH and WWP1. Interacts (via MIT domain) with IST1; leading to the recruitment of SPART to midbodies. Interacts with MAP1LC3A and MAP1LC3C.</text>
</comment>
<evidence type="ECO:0000256" key="6">
    <source>
        <dbReference type="ARBA" id="ARBA00022499"/>
    </source>
</evidence>
<dbReference type="SMART" id="SM00745">
    <property type="entry name" value="MIT"/>
    <property type="match status" value="1"/>
</dbReference>
<dbReference type="InterPro" id="IPR009686">
    <property type="entry name" value="Senescence/spartin_C"/>
</dbReference>
<keyword evidence="7" id="KW-0597">Phosphoprotein</keyword>
<keyword evidence="6" id="KW-1017">Isopeptide bond</keyword>
<evidence type="ECO:0000256" key="2">
    <source>
        <dbReference type="ARBA" id="ARBA00004496"/>
    </source>
</evidence>
<dbReference type="GO" id="GO:0051301">
    <property type="term" value="P:cell division"/>
    <property type="evidence" value="ECO:0007669"/>
    <property type="project" value="TreeGrafter"/>
</dbReference>
<proteinExistence type="predicted"/>
<dbReference type="CDD" id="cd02679">
    <property type="entry name" value="MIT_spastin"/>
    <property type="match status" value="1"/>
</dbReference>
<dbReference type="GO" id="GO:0005886">
    <property type="term" value="C:plasma membrane"/>
    <property type="evidence" value="ECO:0007669"/>
    <property type="project" value="TreeGrafter"/>
</dbReference>
<evidence type="ECO:0000259" key="19">
    <source>
        <dbReference type="SMART" id="SM00745"/>
    </source>
</evidence>
<dbReference type="PANTHER" id="PTHR21068:SF43">
    <property type="entry name" value="SPARTIN"/>
    <property type="match status" value="1"/>
</dbReference>
<comment type="caution">
    <text evidence="20">The sequence shown here is derived from an EMBL/GenBank/DDBJ whole genome shotgun (WGS) entry which is preliminary data.</text>
</comment>
<dbReference type="GO" id="GO:0005811">
    <property type="term" value="C:lipid droplet"/>
    <property type="evidence" value="ECO:0007669"/>
    <property type="project" value="UniProtKB-SubCell"/>
</dbReference>
<reference evidence="21" key="1">
    <citation type="submission" date="2023-07" db="EMBL/GenBank/DDBJ databases">
        <title>Bird 10,000 Genomes (B10K) Project - Family phase.</title>
        <authorList>
            <person name="Zhang G."/>
        </authorList>
    </citation>
    <scope>NUCLEOTIDE SEQUENCE [LARGE SCALE GENOMIC DNA]</scope>
</reference>
<dbReference type="GO" id="GO:0005737">
    <property type="term" value="C:cytoplasm"/>
    <property type="evidence" value="ECO:0007669"/>
    <property type="project" value="UniProtKB-SubCell"/>
</dbReference>
<evidence type="ECO:0000256" key="16">
    <source>
        <dbReference type="ARBA" id="ARBA00064034"/>
    </source>
</evidence>